<proteinExistence type="predicted"/>
<evidence type="ECO:0000313" key="1">
    <source>
        <dbReference type="EMBL" id="GBG20116.1"/>
    </source>
</evidence>
<comment type="caution">
    <text evidence="1">The sequence shown here is derived from an EMBL/GenBank/DDBJ whole genome shotgun (WGS) entry which is preliminary data.</text>
</comment>
<evidence type="ECO:0008006" key="3">
    <source>
        <dbReference type="Google" id="ProtNLM"/>
    </source>
</evidence>
<protein>
    <recommendedName>
        <fullName evidence="3">DUF4276 family protein</fullName>
    </recommendedName>
</protein>
<accession>A0A2R5FMW7</accession>
<keyword evidence="2" id="KW-1185">Reference proteome</keyword>
<reference evidence="1 2" key="1">
    <citation type="submission" date="2017-06" db="EMBL/GenBank/DDBJ databases">
        <title>Genome sequencing of cyanobaciteial culture collection at National Institute for Environmental Studies (NIES).</title>
        <authorList>
            <person name="Hirose Y."/>
            <person name="Shimura Y."/>
            <person name="Fujisawa T."/>
            <person name="Nakamura Y."/>
            <person name="Kawachi M."/>
        </authorList>
    </citation>
    <scope>NUCLEOTIDE SEQUENCE [LARGE SCALE GENOMIC DNA]</scope>
    <source>
        <strain evidence="1 2">NIES-4072</strain>
    </source>
</reference>
<dbReference type="InterPro" id="IPR025455">
    <property type="entry name" value="DUF4276"/>
</dbReference>
<dbReference type="AlphaFoldDB" id="A0A2R5FMW7"/>
<dbReference type="Proteomes" id="UP000245124">
    <property type="component" value="Unassembled WGS sequence"/>
</dbReference>
<gene>
    <name evidence="1" type="ORF">NIES4072_37900</name>
</gene>
<dbReference type="RefSeq" id="WP_244919282.1">
    <property type="nucleotide sequence ID" value="NZ_BDUD01000001.1"/>
</dbReference>
<organism evidence="1 2">
    <name type="scientific">Nostoc commune NIES-4072</name>
    <dbReference type="NCBI Taxonomy" id="2005467"/>
    <lineage>
        <taxon>Bacteria</taxon>
        <taxon>Bacillati</taxon>
        <taxon>Cyanobacteriota</taxon>
        <taxon>Cyanophyceae</taxon>
        <taxon>Nostocales</taxon>
        <taxon>Nostocaceae</taxon>
        <taxon>Nostoc</taxon>
    </lineage>
</organism>
<name>A0A2R5FMW7_NOSCO</name>
<dbReference type="EMBL" id="BDUD01000001">
    <property type="protein sequence ID" value="GBG20116.1"/>
    <property type="molecule type" value="Genomic_DNA"/>
</dbReference>
<dbReference type="Pfam" id="PF14103">
    <property type="entry name" value="DUF4276"/>
    <property type="match status" value="1"/>
</dbReference>
<sequence>MEEEYPWRETFTMIRIHVFVEGQTEETFVKEVLCEHLQRKDIYLNPILVRTSSISKGGVVSYAKIKPQLNRKCLEDDSAFVTTMFDLYRLPNDFPGSSSLPSTNDPFQKAEYLEQQMSADIKHQNFLPNLLVHEFEGLLYSNPQAFLAWFDQSIVDSLQAERNLFLSPEHINEGATTAPSKRIIKCCLGYEKPLHGSLIAMDIGLDTIRQQCQHFNQWLTRLENISGSNG</sequence>
<evidence type="ECO:0000313" key="2">
    <source>
        <dbReference type="Proteomes" id="UP000245124"/>
    </source>
</evidence>